<feature type="binding site" evidence="12">
    <location>
        <position position="93"/>
    </location>
    <ligand>
        <name>ATP</name>
        <dbReference type="ChEBI" id="CHEBI:30616"/>
    </ligand>
</feature>
<keyword evidence="6" id="KW-0479">Metal-binding</keyword>
<keyword evidence="11" id="KW-0546">Nucleotide metabolism</keyword>
<evidence type="ECO:0000256" key="3">
    <source>
        <dbReference type="ARBA" id="ARBA00012966"/>
    </source>
</evidence>
<dbReference type="OrthoDB" id="9801161at2"/>
<keyword evidence="10" id="KW-0460">Magnesium</keyword>
<evidence type="ECO:0000259" key="14">
    <source>
        <dbReference type="SMART" id="SM00562"/>
    </source>
</evidence>
<evidence type="ECO:0000256" key="8">
    <source>
        <dbReference type="ARBA" id="ARBA00022777"/>
    </source>
</evidence>
<feature type="binding site" evidence="12">
    <location>
        <position position="104"/>
    </location>
    <ligand>
        <name>ATP</name>
        <dbReference type="ChEBI" id="CHEBI:30616"/>
    </ligand>
</feature>
<evidence type="ECO:0000256" key="7">
    <source>
        <dbReference type="ARBA" id="ARBA00022741"/>
    </source>
</evidence>
<dbReference type="PRINTS" id="PR01243">
    <property type="entry name" value="NUCDPKINASE"/>
</dbReference>
<dbReference type="InterPro" id="IPR034907">
    <property type="entry name" value="NDK-like_dom"/>
</dbReference>
<evidence type="ECO:0000256" key="1">
    <source>
        <dbReference type="ARBA" id="ARBA00001946"/>
    </source>
</evidence>
<keyword evidence="5" id="KW-0808">Transferase</keyword>
<evidence type="ECO:0000256" key="12">
    <source>
        <dbReference type="PROSITE-ProRule" id="PRU00706"/>
    </source>
</evidence>
<dbReference type="CDD" id="cd04413">
    <property type="entry name" value="NDPk_I"/>
    <property type="match status" value="1"/>
</dbReference>
<evidence type="ECO:0000256" key="5">
    <source>
        <dbReference type="ARBA" id="ARBA00022679"/>
    </source>
</evidence>
<dbReference type="AlphaFoldDB" id="A0A1M5YYN6"/>
<evidence type="ECO:0000256" key="2">
    <source>
        <dbReference type="ARBA" id="ARBA00008142"/>
    </source>
</evidence>
<protein>
    <recommendedName>
        <fullName evidence="4">Nucleoside diphosphate kinase</fullName>
        <ecNumber evidence="3">2.7.4.6</ecNumber>
    </recommendedName>
</protein>
<evidence type="ECO:0000256" key="13">
    <source>
        <dbReference type="RuleBase" id="RU004011"/>
    </source>
</evidence>
<accession>A0A1M5YYN6</accession>
<keyword evidence="7" id="KW-0547">Nucleotide-binding</keyword>
<evidence type="ECO:0000313" key="15">
    <source>
        <dbReference type="EMBL" id="SHI16938.1"/>
    </source>
</evidence>
<dbReference type="GO" id="GO:0046872">
    <property type="term" value="F:metal ion binding"/>
    <property type="evidence" value="ECO:0007669"/>
    <property type="project" value="UniProtKB-KW"/>
</dbReference>
<dbReference type="Gene3D" id="3.30.70.141">
    <property type="entry name" value="Nucleoside diphosphate kinase-like domain"/>
    <property type="match status" value="1"/>
</dbReference>
<dbReference type="SMART" id="SM00562">
    <property type="entry name" value="NDK"/>
    <property type="match status" value="1"/>
</dbReference>
<dbReference type="PROSITE" id="PS51374">
    <property type="entry name" value="NDPK_LIKE"/>
    <property type="match status" value="1"/>
</dbReference>
<evidence type="ECO:0000256" key="10">
    <source>
        <dbReference type="ARBA" id="ARBA00022842"/>
    </source>
</evidence>
<dbReference type="EMBL" id="FQXV01000011">
    <property type="protein sequence ID" value="SHI16938.1"/>
    <property type="molecule type" value="Genomic_DNA"/>
</dbReference>
<keyword evidence="9" id="KW-0067">ATP-binding</keyword>
<evidence type="ECO:0000256" key="11">
    <source>
        <dbReference type="ARBA" id="ARBA00023080"/>
    </source>
</evidence>
<evidence type="ECO:0000256" key="9">
    <source>
        <dbReference type="ARBA" id="ARBA00022840"/>
    </source>
</evidence>
<dbReference type="Proteomes" id="UP000183995">
    <property type="component" value="Unassembled WGS sequence"/>
</dbReference>
<feature type="binding site" evidence="12">
    <location>
        <position position="114"/>
    </location>
    <ligand>
        <name>ATP</name>
        <dbReference type="ChEBI" id="CHEBI:30616"/>
    </ligand>
</feature>
<dbReference type="RefSeq" id="WP_073080613.1">
    <property type="nucleotide sequence ID" value="NZ_FQXV01000011.1"/>
</dbReference>
<comment type="cofactor">
    <cofactor evidence="1">
        <name>Mg(2+)</name>
        <dbReference type="ChEBI" id="CHEBI:18420"/>
    </cofactor>
</comment>
<feature type="binding site" evidence="12">
    <location>
        <position position="11"/>
    </location>
    <ligand>
        <name>ATP</name>
        <dbReference type="ChEBI" id="CHEBI:30616"/>
    </ligand>
</feature>
<dbReference type="EC" id="2.7.4.6" evidence="3"/>
<proteinExistence type="inferred from homology"/>
<dbReference type="GO" id="GO:0005524">
    <property type="term" value="F:ATP binding"/>
    <property type="evidence" value="ECO:0007669"/>
    <property type="project" value="UniProtKB-KW"/>
</dbReference>
<feature type="binding site" evidence="12">
    <location>
        <position position="87"/>
    </location>
    <ligand>
        <name>ATP</name>
        <dbReference type="ChEBI" id="CHEBI:30616"/>
    </ligand>
</feature>
<organism evidence="15 16">
    <name type="scientific">Sporobacter termitidis DSM 10068</name>
    <dbReference type="NCBI Taxonomy" id="1123282"/>
    <lineage>
        <taxon>Bacteria</taxon>
        <taxon>Bacillati</taxon>
        <taxon>Bacillota</taxon>
        <taxon>Clostridia</taxon>
        <taxon>Eubacteriales</taxon>
        <taxon>Oscillospiraceae</taxon>
        <taxon>Sporobacter</taxon>
    </lineage>
</organism>
<evidence type="ECO:0000313" key="16">
    <source>
        <dbReference type="Proteomes" id="UP000183995"/>
    </source>
</evidence>
<evidence type="ECO:0000256" key="4">
    <source>
        <dbReference type="ARBA" id="ARBA00017632"/>
    </source>
</evidence>
<dbReference type="GO" id="GO:0006183">
    <property type="term" value="P:GTP biosynthetic process"/>
    <property type="evidence" value="ECO:0007669"/>
    <property type="project" value="InterPro"/>
</dbReference>
<comment type="similarity">
    <text evidence="2 12 13">Belongs to the NDK family.</text>
</comment>
<keyword evidence="8 15" id="KW-0418">Kinase</keyword>
<feature type="binding site" evidence="12">
    <location>
        <position position="59"/>
    </location>
    <ligand>
        <name>ATP</name>
        <dbReference type="ChEBI" id="CHEBI:30616"/>
    </ligand>
</feature>
<dbReference type="PANTHER" id="PTHR11349">
    <property type="entry name" value="NUCLEOSIDE DIPHOSPHATE KINASE"/>
    <property type="match status" value="1"/>
</dbReference>
<gene>
    <name evidence="15" type="ORF">SAMN02745823_02991</name>
</gene>
<dbReference type="SUPFAM" id="SSF54919">
    <property type="entry name" value="Nucleoside diphosphate kinase, NDK"/>
    <property type="match status" value="1"/>
</dbReference>
<dbReference type="InterPro" id="IPR036850">
    <property type="entry name" value="NDK-like_dom_sf"/>
</dbReference>
<dbReference type="InterPro" id="IPR001564">
    <property type="entry name" value="Nucleoside_diP_kinase"/>
</dbReference>
<dbReference type="GO" id="GO:0004550">
    <property type="term" value="F:nucleoside diphosphate kinase activity"/>
    <property type="evidence" value="ECO:0007669"/>
    <property type="project" value="UniProtKB-EC"/>
</dbReference>
<dbReference type="STRING" id="1123282.SAMN02745823_02991"/>
<evidence type="ECO:0000256" key="6">
    <source>
        <dbReference type="ARBA" id="ARBA00022723"/>
    </source>
</evidence>
<dbReference type="FunFam" id="3.30.70.141:FF:000003">
    <property type="entry name" value="Nucleoside diphosphate kinase"/>
    <property type="match status" value="1"/>
</dbReference>
<dbReference type="Pfam" id="PF00334">
    <property type="entry name" value="NDK"/>
    <property type="match status" value="1"/>
</dbReference>
<dbReference type="GO" id="GO:0006228">
    <property type="term" value="P:UTP biosynthetic process"/>
    <property type="evidence" value="ECO:0007669"/>
    <property type="project" value="InterPro"/>
</dbReference>
<dbReference type="GO" id="GO:0006241">
    <property type="term" value="P:CTP biosynthetic process"/>
    <property type="evidence" value="ECO:0007669"/>
    <property type="project" value="InterPro"/>
</dbReference>
<reference evidence="15 16" key="1">
    <citation type="submission" date="2016-11" db="EMBL/GenBank/DDBJ databases">
        <authorList>
            <person name="Jaros S."/>
            <person name="Januszkiewicz K."/>
            <person name="Wedrychowicz H."/>
        </authorList>
    </citation>
    <scope>NUCLEOTIDE SEQUENCE [LARGE SCALE GENOMIC DNA]</scope>
    <source>
        <strain evidence="15 16">DSM 10068</strain>
    </source>
</reference>
<feature type="active site" description="Pros-phosphohistidine intermediate" evidence="12">
    <location>
        <position position="117"/>
    </location>
</feature>
<keyword evidence="16" id="KW-1185">Reference proteome</keyword>
<name>A0A1M5YYN6_9FIRM</name>
<dbReference type="NCBIfam" id="NF001908">
    <property type="entry name" value="PRK00668.1"/>
    <property type="match status" value="1"/>
</dbReference>
<feature type="domain" description="Nucleoside diphosphate kinase-like" evidence="14">
    <location>
        <begin position="3"/>
        <end position="138"/>
    </location>
</feature>
<sequence>MAEENTFIMLKPDCMKRGLVGEIITRIERKGYRIVDAKMMKLSASFLYEHYAHLADQPFFPLILNHMLSGPVFGMIVRGENAVLGMRHLVGATKFEDAQPGSIRGDYALSTVNNLIHCSDSVETGETEIKRFFGTGAPA</sequence>